<name>A0ABT9ACN4_9BACT</name>
<proteinExistence type="predicted"/>
<keyword evidence="2" id="KW-1185">Reference proteome</keyword>
<evidence type="ECO:0000313" key="1">
    <source>
        <dbReference type="EMBL" id="MDO7847619.1"/>
    </source>
</evidence>
<evidence type="ECO:0000313" key="2">
    <source>
        <dbReference type="Proteomes" id="UP001167796"/>
    </source>
</evidence>
<dbReference type="EMBL" id="JAUQSX010000007">
    <property type="protein sequence ID" value="MDO7847619.1"/>
    <property type="molecule type" value="Genomic_DNA"/>
</dbReference>
<accession>A0ABT9ACN4</accession>
<reference evidence="1" key="1">
    <citation type="submission" date="2023-07" db="EMBL/GenBank/DDBJ databases">
        <authorList>
            <person name="Kim M.K."/>
        </authorList>
    </citation>
    <scope>NUCLEOTIDE SEQUENCE</scope>
    <source>
        <strain evidence="1">M29</strain>
    </source>
</reference>
<gene>
    <name evidence="1" type="ORF">Q5H92_14720</name>
</gene>
<organism evidence="1 2">
    <name type="scientific">Hymenobacter mellowenesis</name>
    <dbReference type="NCBI Taxonomy" id="3063995"/>
    <lineage>
        <taxon>Bacteria</taxon>
        <taxon>Pseudomonadati</taxon>
        <taxon>Bacteroidota</taxon>
        <taxon>Cytophagia</taxon>
        <taxon>Cytophagales</taxon>
        <taxon>Hymenobacteraceae</taxon>
        <taxon>Hymenobacter</taxon>
    </lineage>
</organism>
<dbReference type="Proteomes" id="UP001167796">
    <property type="component" value="Unassembled WGS sequence"/>
</dbReference>
<sequence>MEHYIRPIPECSYLGNRLEKLREYQANRSYDPNALSGEEYLLDYTLDYLREVTEILEGQREKFLKYKQGYLNTLPEVDMVRSILSHSPDPIPQEGMP</sequence>
<dbReference type="RefSeq" id="WP_305012296.1">
    <property type="nucleotide sequence ID" value="NZ_JAUQSX010000007.1"/>
</dbReference>
<protein>
    <submittedName>
        <fullName evidence="1">Uncharacterized protein</fullName>
    </submittedName>
</protein>
<comment type="caution">
    <text evidence="1">The sequence shown here is derived from an EMBL/GenBank/DDBJ whole genome shotgun (WGS) entry which is preliminary data.</text>
</comment>